<proteinExistence type="predicted"/>
<evidence type="ECO:0000259" key="1">
    <source>
        <dbReference type="PROSITE" id="PS51384"/>
    </source>
</evidence>
<dbReference type="InterPro" id="IPR017938">
    <property type="entry name" value="Riboflavin_synthase-like_b-brl"/>
</dbReference>
<dbReference type="GO" id="GO:0016491">
    <property type="term" value="F:oxidoreductase activity"/>
    <property type="evidence" value="ECO:0007669"/>
    <property type="project" value="InterPro"/>
</dbReference>
<dbReference type="InterPro" id="IPR017927">
    <property type="entry name" value="FAD-bd_FR_type"/>
</dbReference>
<dbReference type="InterPro" id="IPR039374">
    <property type="entry name" value="SIP_fam"/>
</dbReference>
<comment type="caution">
    <text evidence="2">The sequence shown here is derived from an EMBL/GenBank/DDBJ whole genome shotgun (WGS) entry which is preliminary data.</text>
</comment>
<dbReference type="Proteomes" id="UP000186919">
    <property type="component" value="Unassembled WGS sequence"/>
</dbReference>
<dbReference type="SUPFAM" id="SSF63380">
    <property type="entry name" value="Riboflavin synthase domain-like"/>
    <property type="match status" value="1"/>
</dbReference>
<protein>
    <submittedName>
        <fullName evidence="2">Phage tail protein</fullName>
    </submittedName>
</protein>
<dbReference type="Gene3D" id="2.40.30.10">
    <property type="entry name" value="Translation factors"/>
    <property type="match status" value="1"/>
</dbReference>
<dbReference type="Gene3D" id="3.40.50.80">
    <property type="entry name" value="Nucleotide-binding domain of ferredoxin-NADP reductase (FNR) module"/>
    <property type="match status" value="1"/>
</dbReference>
<dbReference type="InterPro" id="IPR007037">
    <property type="entry name" value="SIP_rossman_dom"/>
</dbReference>
<gene>
    <name evidence="2" type="ORF">AWB85_10340</name>
</gene>
<dbReference type="InterPro" id="IPR039261">
    <property type="entry name" value="FNR_nucleotide-bd"/>
</dbReference>
<feature type="domain" description="FAD-binding FR-type" evidence="1">
    <location>
        <begin position="22"/>
        <end position="124"/>
    </location>
</feature>
<evidence type="ECO:0000313" key="3">
    <source>
        <dbReference type="Proteomes" id="UP000186919"/>
    </source>
</evidence>
<dbReference type="PANTHER" id="PTHR30157:SF0">
    <property type="entry name" value="NADPH-DEPENDENT FERRIC-CHELATE REDUCTASE"/>
    <property type="match status" value="1"/>
</dbReference>
<dbReference type="InterPro" id="IPR013113">
    <property type="entry name" value="SIP_FAD-bd"/>
</dbReference>
<dbReference type="AlphaFoldDB" id="A0A179VB45"/>
<dbReference type="EMBL" id="LQYE01000027">
    <property type="protein sequence ID" value="OAT68223.1"/>
    <property type="molecule type" value="Genomic_DNA"/>
</dbReference>
<dbReference type="RefSeq" id="WP_064631224.1">
    <property type="nucleotide sequence ID" value="NZ_LQYE01000027.1"/>
</dbReference>
<dbReference type="CDD" id="cd06193">
    <property type="entry name" value="siderophore_interacting"/>
    <property type="match status" value="1"/>
</dbReference>
<dbReference type="PANTHER" id="PTHR30157">
    <property type="entry name" value="FERRIC REDUCTASE, NADPH-DEPENDENT"/>
    <property type="match status" value="1"/>
</dbReference>
<dbReference type="PROSITE" id="PS51384">
    <property type="entry name" value="FAD_FR"/>
    <property type="match status" value="1"/>
</dbReference>
<reference evidence="2 3" key="1">
    <citation type="submission" date="2016-01" db="EMBL/GenBank/DDBJ databases">
        <title>Mycobacterium immunogenum strain CD11_6 genome sequencing and assembly.</title>
        <authorList>
            <person name="Kaur G."/>
            <person name="Nair G.R."/>
            <person name="Mayilraj S."/>
        </authorList>
    </citation>
    <scope>NUCLEOTIDE SEQUENCE [LARGE SCALE GENOMIC DNA]</scope>
    <source>
        <strain evidence="2 3">CD11-6</strain>
    </source>
</reference>
<dbReference type="Pfam" id="PF08021">
    <property type="entry name" value="FAD_binding_9"/>
    <property type="match status" value="1"/>
</dbReference>
<name>A0A179VB45_9MYCO</name>
<accession>A0A179VB45</accession>
<evidence type="ECO:0000313" key="2">
    <source>
        <dbReference type="EMBL" id="OAT68223.1"/>
    </source>
</evidence>
<organism evidence="2 3">
    <name type="scientific">Mycobacteroides immunogenum</name>
    <dbReference type="NCBI Taxonomy" id="83262"/>
    <lineage>
        <taxon>Bacteria</taxon>
        <taxon>Bacillati</taxon>
        <taxon>Actinomycetota</taxon>
        <taxon>Actinomycetes</taxon>
        <taxon>Mycobacteriales</taxon>
        <taxon>Mycobacteriaceae</taxon>
        <taxon>Mycobacteroides</taxon>
    </lineage>
</organism>
<dbReference type="Pfam" id="PF04954">
    <property type="entry name" value="SIP"/>
    <property type="match status" value="1"/>
</dbReference>
<sequence>MPSTVTQPTRGWQGAVLKLFRVGDYQLTVTGRRQLSDHYLRLSFAAGGLLHGRDVHPTMWIRLWFSDGEKLHQRGYTLVNPDSVADTVDIEFALHDGLAARWAQSARIGDTIGATVLGSNFALPDPAPRGYIVVGDTASLPAVNSLLAAIGDCPATVFLEAAHDSDKTLPVGREAIWVDRHGGPPLVEVVRSAAFDASGYFGWVACDTRTTRQVAHVLKDEFGIPRRSMKAQAYWMAS</sequence>